<sequence length="254" mass="28989">MSVTKREMEKLLHRVARLEEFVTKIAKHFAQLGNFDLGNSDDDDEGSSEADYLPQKIAGERQQKLKNAKRKRKLLDKTSSPTFSHNVSSQDDDQHENHDPIYIADQESLEIGPHSVKMEQEDSEEEVEIYPYSSDFVIIPSDENNGLQPEVGERLTSLQTTHALIRPPPPQQNHPQPHLRKTGKGAKARDPVWAYFQNVNETTRTWKCKLCGKEFKHAKPDRLRGHIQNKCVKKGRGKQYGNSSDGEETPIQHS</sequence>
<feature type="compositionally biased region" description="Acidic residues" evidence="5">
    <location>
        <begin position="39"/>
        <end position="48"/>
    </location>
</feature>
<evidence type="ECO:0000256" key="4">
    <source>
        <dbReference type="PROSITE-ProRule" id="PRU00027"/>
    </source>
</evidence>
<feature type="compositionally biased region" description="Basic residues" evidence="5">
    <location>
        <begin position="225"/>
        <end position="237"/>
    </location>
</feature>
<gene>
    <name evidence="7" type="ORF">Fcan01_15396</name>
</gene>
<feature type="region of interest" description="Disordered" evidence="5">
    <location>
        <begin position="34"/>
        <end position="97"/>
    </location>
</feature>
<feature type="compositionally biased region" description="Polar residues" evidence="5">
    <location>
        <begin position="78"/>
        <end position="89"/>
    </location>
</feature>
<feature type="compositionally biased region" description="Basic residues" evidence="5">
    <location>
        <begin position="177"/>
        <end position="186"/>
    </location>
</feature>
<name>A0A226DX88_FOLCA</name>
<dbReference type="PROSITE" id="PS50808">
    <property type="entry name" value="ZF_BED"/>
    <property type="match status" value="1"/>
</dbReference>
<reference evidence="7 8" key="1">
    <citation type="submission" date="2015-12" db="EMBL/GenBank/DDBJ databases">
        <title>The genome of Folsomia candida.</title>
        <authorList>
            <person name="Faddeeva A."/>
            <person name="Derks M.F."/>
            <person name="Anvar Y."/>
            <person name="Smit S."/>
            <person name="Van Straalen N."/>
            <person name="Roelofs D."/>
        </authorList>
    </citation>
    <scope>NUCLEOTIDE SEQUENCE [LARGE SCALE GENOMIC DNA]</scope>
    <source>
        <strain evidence="7 8">VU population</strain>
        <tissue evidence="7">Whole body</tissue>
    </source>
</reference>
<dbReference type="InterPro" id="IPR003656">
    <property type="entry name" value="Znf_BED"/>
</dbReference>
<proteinExistence type="predicted"/>
<evidence type="ECO:0000256" key="1">
    <source>
        <dbReference type="ARBA" id="ARBA00022723"/>
    </source>
</evidence>
<feature type="compositionally biased region" description="Basic residues" evidence="5">
    <location>
        <begin position="64"/>
        <end position="74"/>
    </location>
</feature>
<dbReference type="AlphaFoldDB" id="A0A226DX88"/>
<accession>A0A226DX88</accession>
<dbReference type="GO" id="GO:0008270">
    <property type="term" value="F:zinc ion binding"/>
    <property type="evidence" value="ECO:0007669"/>
    <property type="project" value="UniProtKB-KW"/>
</dbReference>
<dbReference type="EMBL" id="LNIX01000010">
    <property type="protein sequence ID" value="OXA49638.1"/>
    <property type="molecule type" value="Genomic_DNA"/>
</dbReference>
<evidence type="ECO:0000256" key="3">
    <source>
        <dbReference type="ARBA" id="ARBA00022833"/>
    </source>
</evidence>
<feature type="region of interest" description="Disordered" evidence="5">
    <location>
        <begin position="164"/>
        <end position="187"/>
    </location>
</feature>
<dbReference type="Pfam" id="PF02892">
    <property type="entry name" value="zf-BED"/>
    <property type="match status" value="1"/>
</dbReference>
<evidence type="ECO:0000256" key="2">
    <source>
        <dbReference type="ARBA" id="ARBA00022771"/>
    </source>
</evidence>
<evidence type="ECO:0000313" key="7">
    <source>
        <dbReference type="EMBL" id="OXA49638.1"/>
    </source>
</evidence>
<keyword evidence="3" id="KW-0862">Zinc</keyword>
<dbReference type="Proteomes" id="UP000198287">
    <property type="component" value="Unassembled WGS sequence"/>
</dbReference>
<keyword evidence="1" id="KW-0479">Metal-binding</keyword>
<protein>
    <recommendedName>
        <fullName evidence="6">BED-type domain-containing protein</fullName>
    </recommendedName>
</protein>
<keyword evidence="8" id="KW-1185">Reference proteome</keyword>
<evidence type="ECO:0000259" key="6">
    <source>
        <dbReference type="PROSITE" id="PS50808"/>
    </source>
</evidence>
<evidence type="ECO:0000256" key="5">
    <source>
        <dbReference type="SAM" id="MobiDB-lite"/>
    </source>
</evidence>
<comment type="caution">
    <text evidence="7">The sequence shown here is derived from an EMBL/GenBank/DDBJ whole genome shotgun (WGS) entry which is preliminary data.</text>
</comment>
<evidence type="ECO:0000313" key="8">
    <source>
        <dbReference type="Proteomes" id="UP000198287"/>
    </source>
</evidence>
<keyword evidence="2 4" id="KW-0863">Zinc-finger</keyword>
<organism evidence="7 8">
    <name type="scientific">Folsomia candida</name>
    <name type="common">Springtail</name>
    <dbReference type="NCBI Taxonomy" id="158441"/>
    <lineage>
        <taxon>Eukaryota</taxon>
        <taxon>Metazoa</taxon>
        <taxon>Ecdysozoa</taxon>
        <taxon>Arthropoda</taxon>
        <taxon>Hexapoda</taxon>
        <taxon>Collembola</taxon>
        <taxon>Entomobryomorpha</taxon>
        <taxon>Isotomoidea</taxon>
        <taxon>Isotomidae</taxon>
        <taxon>Proisotominae</taxon>
        <taxon>Folsomia</taxon>
    </lineage>
</organism>
<feature type="region of interest" description="Disordered" evidence="5">
    <location>
        <begin position="223"/>
        <end position="254"/>
    </location>
</feature>
<dbReference type="GO" id="GO:0003677">
    <property type="term" value="F:DNA binding"/>
    <property type="evidence" value="ECO:0007669"/>
    <property type="project" value="InterPro"/>
</dbReference>
<feature type="domain" description="BED-type" evidence="6">
    <location>
        <begin position="187"/>
        <end position="238"/>
    </location>
</feature>